<comment type="catalytic activity">
    <reaction evidence="7">
        <text>Endohydrolysis of (1-&gt;4)-beta-D-glucosidic linkages in cellulose, lichenin and cereal beta-D-glucans.</text>
        <dbReference type="EC" id="3.2.1.4"/>
    </reaction>
</comment>
<dbReference type="InterPro" id="IPR036966">
    <property type="entry name" value="CBM3_sf"/>
</dbReference>
<gene>
    <name evidence="12" type="ORF">JQN83_31240</name>
</gene>
<feature type="active site" evidence="5">
    <location>
        <position position="451"/>
    </location>
</feature>
<keyword evidence="1 5" id="KW-0378">Hydrolase</keyword>
<dbReference type="Pfam" id="PF00759">
    <property type="entry name" value="Glyco_hydro_9"/>
    <property type="match status" value="1"/>
</dbReference>
<evidence type="ECO:0000256" key="4">
    <source>
        <dbReference type="ARBA" id="ARBA00023326"/>
    </source>
</evidence>
<feature type="region of interest" description="Disordered" evidence="8">
    <location>
        <begin position="778"/>
        <end position="801"/>
    </location>
</feature>
<keyword evidence="13" id="KW-1185">Reference proteome</keyword>
<dbReference type="InterPro" id="IPR001956">
    <property type="entry name" value="CBM3"/>
</dbReference>
<dbReference type="InterPro" id="IPR033126">
    <property type="entry name" value="Glyco_hydro_9_Asp/Glu_AS"/>
</dbReference>
<dbReference type="InterPro" id="IPR001919">
    <property type="entry name" value="CBD2"/>
</dbReference>
<feature type="domain" description="CBM2" evidence="11">
    <location>
        <begin position="898"/>
        <end position="1008"/>
    </location>
</feature>
<dbReference type="Pfam" id="PF00553">
    <property type="entry name" value="CBM_2"/>
    <property type="match status" value="1"/>
</dbReference>
<dbReference type="RefSeq" id="WP_208570751.1">
    <property type="nucleotide sequence ID" value="NZ_JAGFWR010000036.1"/>
</dbReference>
<dbReference type="SUPFAM" id="SSF49265">
    <property type="entry name" value="Fibronectin type III"/>
    <property type="match status" value="2"/>
</dbReference>
<evidence type="ECO:0000256" key="2">
    <source>
        <dbReference type="ARBA" id="ARBA00023277"/>
    </source>
</evidence>
<dbReference type="SMART" id="SM00637">
    <property type="entry name" value="CBD_II"/>
    <property type="match status" value="1"/>
</dbReference>
<accession>A0ABS3VHX4</accession>
<feature type="compositionally biased region" description="Polar residues" evidence="8">
    <location>
        <begin position="865"/>
        <end position="880"/>
    </location>
</feature>
<dbReference type="Proteomes" id="UP000671399">
    <property type="component" value="Unassembled WGS sequence"/>
</dbReference>
<dbReference type="PROSITE" id="PS00698">
    <property type="entry name" value="GH9_3"/>
    <property type="match status" value="1"/>
</dbReference>
<dbReference type="EC" id="3.2.1.4" evidence="7"/>
<dbReference type="InterPro" id="IPR012341">
    <property type="entry name" value="6hp_glycosidase-like_sf"/>
</dbReference>
<organism evidence="12 13">
    <name type="scientific">Micromonospora antibiotica</name>
    <dbReference type="NCBI Taxonomy" id="2807623"/>
    <lineage>
        <taxon>Bacteria</taxon>
        <taxon>Bacillati</taxon>
        <taxon>Actinomycetota</taxon>
        <taxon>Actinomycetes</taxon>
        <taxon>Micromonosporales</taxon>
        <taxon>Micromonosporaceae</taxon>
        <taxon>Micromonospora</taxon>
    </lineage>
</organism>
<dbReference type="Gene3D" id="2.60.40.290">
    <property type="match status" value="1"/>
</dbReference>
<reference evidence="12 13" key="1">
    <citation type="submission" date="2021-03" db="EMBL/GenBank/DDBJ databases">
        <authorList>
            <person name="Lee D.-H."/>
        </authorList>
    </citation>
    <scope>NUCLEOTIDE SEQUENCE [LARGE SCALE GENOMIC DNA]</scope>
    <source>
        <strain evidence="12 13">MMS20-R2-23</strain>
    </source>
</reference>
<dbReference type="PROSITE" id="PS51173">
    <property type="entry name" value="CBM2"/>
    <property type="match status" value="1"/>
</dbReference>
<dbReference type="SMART" id="SM00060">
    <property type="entry name" value="FN3"/>
    <property type="match status" value="2"/>
</dbReference>
<comment type="similarity">
    <text evidence="5 7">Belongs to the glycosyl hydrolase 9 (cellulase E) family.</text>
</comment>
<feature type="active site" evidence="6">
    <location>
        <position position="499"/>
    </location>
</feature>
<dbReference type="SUPFAM" id="SSF49384">
    <property type="entry name" value="Carbohydrate-binding domain"/>
    <property type="match status" value="2"/>
</dbReference>
<feature type="region of interest" description="Disordered" evidence="8">
    <location>
        <begin position="865"/>
        <end position="904"/>
    </location>
</feature>
<evidence type="ECO:0000256" key="1">
    <source>
        <dbReference type="ARBA" id="ARBA00022801"/>
    </source>
</evidence>
<dbReference type="InterPro" id="IPR003961">
    <property type="entry name" value="FN3_dom"/>
</dbReference>
<keyword evidence="7" id="KW-0136">Cellulose degradation</keyword>
<dbReference type="PROSITE" id="PS50853">
    <property type="entry name" value="FN3"/>
    <property type="match status" value="2"/>
</dbReference>
<protein>
    <recommendedName>
        <fullName evidence="7">Endoglucanase</fullName>
        <ecNumber evidence="7">3.2.1.4</ecNumber>
    </recommendedName>
</protein>
<dbReference type="Gene3D" id="2.60.40.710">
    <property type="entry name" value="Endoglucanase-like"/>
    <property type="match status" value="1"/>
</dbReference>
<dbReference type="InterPro" id="IPR012291">
    <property type="entry name" value="CBM2_carb-bd_dom_sf"/>
</dbReference>
<dbReference type="SUPFAM" id="SSF48208">
    <property type="entry name" value="Six-hairpin glycosidases"/>
    <property type="match status" value="1"/>
</dbReference>
<dbReference type="InterPro" id="IPR018221">
    <property type="entry name" value="Glyco_hydro_9_His_AS"/>
</dbReference>
<feature type="domain" description="Fibronectin type-III" evidence="9">
    <location>
        <begin position="689"/>
        <end position="781"/>
    </location>
</feature>
<feature type="active site" evidence="6">
    <location>
        <position position="490"/>
    </location>
</feature>
<dbReference type="PROSITE" id="PS00592">
    <property type="entry name" value="GH9_2"/>
    <property type="match status" value="1"/>
</dbReference>
<dbReference type="GO" id="GO:0016787">
    <property type="term" value="F:hydrolase activity"/>
    <property type="evidence" value="ECO:0007669"/>
    <property type="project" value="UniProtKB-KW"/>
</dbReference>
<dbReference type="Gene3D" id="2.60.40.10">
    <property type="entry name" value="Immunoglobulins"/>
    <property type="match status" value="2"/>
</dbReference>
<keyword evidence="2 5" id="KW-0119">Carbohydrate metabolism</keyword>
<evidence type="ECO:0000313" key="13">
    <source>
        <dbReference type="Proteomes" id="UP000671399"/>
    </source>
</evidence>
<evidence type="ECO:0000259" key="10">
    <source>
        <dbReference type="PROSITE" id="PS51172"/>
    </source>
</evidence>
<dbReference type="EMBL" id="JAGFWR010000036">
    <property type="protein sequence ID" value="MBO4165246.1"/>
    <property type="molecule type" value="Genomic_DNA"/>
</dbReference>
<evidence type="ECO:0000256" key="5">
    <source>
        <dbReference type="PROSITE-ProRule" id="PRU10059"/>
    </source>
</evidence>
<dbReference type="InterPro" id="IPR008928">
    <property type="entry name" value="6-hairpin_glycosidase_sf"/>
</dbReference>
<dbReference type="InterPro" id="IPR008965">
    <property type="entry name" value="CBM2/CBM3_carb-bd_dom_sf"/>
</dbReference>
<dbReference type="Pfam" id="PF00041">
    <property type="entry name" value="fn3"/>
    <property type="match status" value="2"/>
</dbReference>
<proteinExistence type="inferred from homology"/>
<feature type="domain" description="CBM3" evidence="10">
    <location>
        <begin position="533"/>
        <end position="678"/>
    </location>
</feature>
<dbReference type="Pfam" id="PF00942">
    <property type="entry name" value="CBM_3"/>
    <property type="match status" value="1"/>
</dbReference>
<evidence type="ECO:0000313" key="12">
    <source>
        <dbReference type="EMBL" id="MBO4165246.1"/>
    </source>
</evidence>
<dbReference type="PANTHER" id="PTHR22298">
    <property type="entry name" value="ENDO-1,4-BETA-GLUCANASE"/>
    <property type="match status" value="1"/>
</dbReference>
<keyword evidence="4 5" id="KW-0624">Polysaccharide degradation</keyword>
<feature type="domain" description="Fibronectin type-III" evidence="9">
    <location>
        <begin position="791"/>
        <end position="880"/>
    </location>
</feature>
<dbReference type="InterPro" id="IPR001701">
    <property type="entry name" value="Glyco_hydro_9"/>
</dbReference>
<evidence type="ECO:0000256" key="6">
    <source>
        <dbReference type="PROSITE-ProRule" id="PRU10060"/>
    </source>
</evidence>
<dbReference type="CDD" id="cd00063">
    <property type="entry name" value="FN3"/>
    <property type="match status" value="2"/>
</dbReference>
<feature type="compositionally biased region" description="Pro residues" evidence="8">
    <location>
        <begin position="885"/>
        <end position="899"/>
    </location>
</feature>
<keyword evidence="3 5" id="KW-0326">Glycosidase</keyword>
<evidence type="ECO:0000256" key="8">
    <source>
        <dbReference type="SAM" id="MobiDB-lite"/>
    </source>
</evidence>
<dbReference type="InterPro" id="IPR013783">
    <property type="entry name" value="Ig-like_fold"/>
</dbReference>
<feature type="compositionally biased region" description="Low complexity" evidence="8">
    <location>
        <begin position="778"/>
        <end position="788"/>
    </location>
</feature>
<name>A0ABS3VHX4_9ACTN</name>
<dbReference type="InterPro" id="IPR036116">
    <property type="entry name" value="FN3_sf"/>
</dbReference>
<evidence type="ECO:0000256" key="7">
    <source>
        <dbReference type="RuleBase" id="RU361166"/>
    </source>
</evidence>
<dbReference type="PROSITE" id="PS51172">
    <property type="entry name" value="CBM3"/>
    <property type="match status" value="1"/>
</dbReference>
<evidence type="ECO:0000259" key="11">
    <source>
        <dbReference type="PROSITE" id="PS51173"/>
    </source>
</evidence>
<dbReference type="SMART" id="SM01067">
    <property type="entry name" value="CBM_3"/>
    <property type="match status" value="1"/>
</dbReference>
<comment type="caution">
    <text evidence="12">The sequence shown here is derived from an EMBL/GenBank/DDBJ whole genome shotgun (WGS) entry which is preliminary data.</text>
</comment>
<evidence type="ECO:0000259" key="9">
    <source>
        <dbReference type="PROSITE" id="PS50853"/>
    </source>
</evidence>
<dbReference type="Gene3D" id="1.50.10.10">
    <property type="match status" value="1"/>
</dbReference>
<evidence type="ECO:0000256" key="3">
    <source>
        <dbReference type="ARBA" id="ARBA00023295"/>
    </source>
</evidence>
<sequence>MQHPNRPGRSGGGRPRLRRLFATGVALTSGLALAVSALPLTAGAAPAGAERAGAAPAAAERAAAERTTVAEVAGTGMFNYPEALQKSLLFYEAQQSGKKPSWNRVSWRGDSALTDGADVGVDLTGGWYDAGDHVKFGFPMAFSATMLAWGAVEYRDGYVASGQLTPLLNNLRFVNDYFIKAHPSANVLYGQVGKGDDDHKWWGPAEVLPMARPAYKIDASCGGADLAGETAAAMAASSMVFRPTDAAYADKLLTHAKQLYTFADTVRKSYHECITDATSFYKSWSGYQDELVWGAIWLHRATGDAAYLAKAESEYDKLGTEPQSTTRSYKWTLAWDNKQFGAYVLLANLTGKQKYVDDANRWLDYWTVGVNGQKVPYSPGGMAVLDSWGALRYAANTSFAALVYSDKTTDATRKARFHDFAVRQVNYALGDNPRKSSYMIGFGANAPKNPHHRTAHGSWWDSQTVPVETRHVLYGALVGGPSSANDAYSDSRSDYVMNEVATDYNAGFTSALARLSQEYGGAPLANFPTAETPDIPELTVETTVMQAEPRATGLKAVVYNKSAFPARALTNGKFRYYFRPEGSTAVQVTPGYTQGCPSPSTAKQLSGDIWYVEVDCTGYTIAPAGQSQHRMEVQFKIGVPEGGTWDPTNDPSYQATAGPNPKVPLYAGTTRVWGDEPTSTPTDTTPPTVPGTPVASAITPTGLTLTWPASTDTGGSGVAGYDVAMEPVGSDVRSTFRTTTNSLTLTTLSPASNYRFSVLARDGAGNSSLWSSALAVATPAGTGSDTSGPTPPGTPTASNIGANGVTLSWTPSTDNVGVTGYRVYKTSWPAHLVVATSTGTTAQVTGLTPDTSYGFYVVAVDAAGNPSTPSKTLTVQTLPGTSTPTPTPTSTPTPTPTPTTPASSCKVGYTTTDWTNGFTASISITNTGTTALNGWSLAFTFPTSGQKVSQGWSATFAQTGAAVTATSMSYNGALAPGASTSIGFNGTHTGSNPKPTSFTLNGAACTVS</sequence>